<dbReference type="Pfam" id="PF11578">
    <property type="entry name" value="DUF3237"/>
    <property type="match status" value="1"/>
</dbReference>
<dbReference type="PANTHER" id="PTHR37315">
    <property type="entry name" value="UPF0311 PROTEIN BLR7842"/>
    <property type="match status" value="1"/>
</dbReference>
<organism evidence="2">
    <name type="scientific">uncultured bacterium UPO91</name>
    <dbReference type="NCBI Taxonomy" id="1777000"/>
    <lineage>
        <taxon>Bacteria</taxon>
        <taxon>environmental samples</taxon>
    </lineage>
</organism>
<protein>
    <recommendedName>
        <fullName evidence="1">UPF0311 protein</fullName>
    </recommendedName>
</protein>
<accession>A0A140E058</accession>
<name>A0A140E058_9BACT</name>
<dbReference type="EMBL" id="KU145003">
    <property type="protein sequence ID" value="AMK59670.1"/>
    <property type="molecule type" value="Genomic_DNA"/>
</dbReference>
<evidence type="ECO:0000256" key="1">
    <source>
        <dbReference type="HAMAP-Rule" id="MF_00775"/>
    </source>
</evidence>
<dbReference type="AlphaFoldDB" id="A0A140E058"/>
<dbReference type="Gene3D" id="2.40.160.20">
    <property type="match status" value="1"/>
</dbReference>
<dbReference type="HAMAP" id="MF_00775">
    <property type="entry name" value="UPF0311"/>
    <property type="match status" value="1"/>
</dbReference>
<sequence length="151" mass="16656">MKLVPLMKIHVLVASPFDIGDTTQGKRLVANITGGAFEGKRLTGTVCSSGADWILIDSENLGHIDVRIVLQTNDGAHIYVHYTGFLEYNEKFVTAALSGGETKIGDSYFLSQLRFETGAEKYKWLNRVLGVGEGRVYPGGIEYQVYEQAHD</sequence>
<comment type="similarity">
    <text evidence="1">Belongs to the UPF0311 family.</text>
</comment>
<evidence type="ECO:0000313" key="2">
    <source>
        <dbReference type="EMBL" id="AMK59670.1"/>
    </source>
</evidence>
<reference evidence="2" key="1">
    <citation type="journal article" date="2016" name="Appl. Environ. Microbiol.">
        <title>Functional Metagenomics of a Biostimulated Petroleum-Contaminated Soil Reveals an Extraordinary Diversity of Extradiol Dioxygenases.</title>
        <authorList>
            <person name="Terron-Gonzalez L."/>
            <person name="Martin-Cabello G."/>
            <person name="Ferrer M."/>
            <person name="Santero E."/>
        </authorList>
    </citation>
    <scope>NUCLEOTIDE SEQUENCE</scope>
</reference>
<dbReference type="PANTHER" id="PTHR37315:SF1">
    <property type="entry name" value="UPF0311 PROTEIN BLR7842"/>
    <property type="match status" value="1"/>
</dbReference>
<dbReference type="InterPro" id="IPR020915">
    <property type="entry name" value="UPF0311"/>
</dbReference>
<proteinExistence type="inferred from homology"/>